<evidence type="ECO:0000256" key="6">
    <source>
        <dbReference type="ARBA" id="ARBA00022842"/>
    </source>
</evidence>
<dbReference type="EMBL" id="CAFBMQ010000120">
    <property type="protein sequence ID" value="CAB4911280.1"/>
    <property type="molecule type" value="Genomic_DNA"/>
</dbReference>
<dbReference type="Gene3D" id="3.40.50.1010">
    <property type="entry name" value="5'-nuclease"/>
    <property type="match status" value="1"/>
</dbReference>
<accession>A0A6J7H4I8</accession>
<dbReference type="GO" id="GO:0046872">
    <property type="term" value="F:metal ion binding"/>
    <property type="evidence" value="ECO:0007669"/>
    <property type="project" value="UniProtKB-KW"/>
</dbReference>
<keyword evidence="2" id="KW-1277">Toxin-antitoxin system</keyword>
<keyword evidence="6" id="KW-0460">Magnesium</keyword>
<organism evidence="9">
    <name type="scientific">freshwater metagenome</name>
    <dbReference type="NCBI Taxonomy" id="449393"/>
    <lineage>
        <taxon>unclassified sequences</taxon>
        <taxon>metagenomes</taxon>
        <taxon>ecological metagenomes</taxon>
    </lineage>
</organism>
<protein>
    <submittedName>
        <fullName evidence="9">Unannotated protein</fullName>
    </submittedName>
</protein>
<dbReference type="CDD" id="cd18731">
    <property type="entry name" value="PIN_NgFitB-like"/>
    <property type="match status" value="1"/>
</dbReference>
<dbReference type="PANTHER" id="PTHR33653:SF1">
    <property type="entry name" value="RIBONUCLEASE VAPC2"/>
    <property type="match status" value="1"/>
</dbReference>
<dbReference type="InterPro" id="IPR022907">
    <property type="entry name" value="VapC_family"/>
</dbReference>
<gene>
    <name evidence="9" type="ORF">UFOPK3609_00880</name>
</gene>
<comment type="cofactor">
    <cofactor evidence="1">
        <name>Mg(2+)</name>
        <dbReference type="ChEBI" id="CHEBI:18420"/>
    </cofactor>
</comment>
<dbReference type="InterPro" id="IPR050556">
    <property type="entry name" value="Type_II_TA_system_RNase"/>
</dbReference>
<dbReference type="Pfam" id="PF01850">
    <property type="entry name" value="PIN"/>
    <property type="match status" value="1"/>
</dbReference>
<evidence type="ECO:0000256" key="5">
    <source>
        <dbReference type="ARBA" id="ARBA00022801"/>
    </source>
</evidence>
<dbReference type="InterPro" id="IPR029060">
    <property type="entry name" value="PIN-like_dom_sf"/>
</dbReference>
<keyword evidence="3" id="KW-0540">Nuclease</keyword>
<dbReference type="InterPro" id="IPR002716">
    <property type="entry name" value="PIN_dom"/>
</dbReference>
<comment type="similarity">
    <text evidence="7">Belongs to the PINc/VapC protein family.</text>
</comment>
<dbReference type="GO" id="GO:0004540">
    <property type="term" value="F:RNA nuclease activity"/>
    <property type="evidence" value="ECO:0007669"/>
    <property type="project" value="InterPro"/>
</dbReference>
<sequence length="138" mass="14463">MIVLDTNVLSELMRPSPAAEVVAWVGGVPGPEIRTTAISVAEIRYGLARLPGGARRRALEAVADEVFDLFRAEVLPFDEPAAVGYARIVSARDSAGLPISGFDAQIAAICAARGGVLATRNTRDFTGTGIDLVDPWAG</sequence>
<proteinExistence type="inferred from homology"/>
<reference evidence="9" key="1">
    <citation type="submission" date="2020-05" db="EMBL/GenBank/DDBJ databases">
        <authorList>
            <person name="Chiriac C."/>
            <person name="Salcher M."/>
            <person name="Ghai R."/>
            <person name="Kavagutti S V."/>
        </authorList>
    </citation>
    <scope>NUCLEOTIDE SEQUENCE</scope>
</reference>
<evidence type="ECO:0000256" key="1">
    <source>
        <dbReference type="ARBA" id="ARBA00001946"/>
    </source>
</evidence>
<keyword evidence="5" id="KW-0378">Hydrolase</keyword>
<evidence type="ECO:0000259" key="8">
    <source>
        <dbReference type="Pfam" id="PF01850"/>
    </source>
</evidence>
<dbReference type="AlphaFoldDB" id="A0A6J7H4I8"/>
<evidence type="ECO:0000256" key="7">
    <source>
        <dbReference type="ARBA" id="ARBA00038093"/>
    </source>
</evidence>
<dbReference type="GO" id="GO:0016787">
    <property type="term" value="F:hydrolase activity"/>
    <property type="evidence" value="ECO:0007669"/>
    <property type="project" value="UniProtKB-KW"/>
</dbReference>
<name>A0A6J7H4I8_9ZZZZ</name>
<evidence type="ECO:0000313" key="9">
    <source>
        <dbReference type="EMBL" id="CAB4911280.1"/>
    </source>
</evidence>
<evidence type="ECO:0000256" key="2">
    <source>
        <dbReference type="ARBA" id="ARBA00022649"/>
    </source>
</evidence>
<evidence type="ECO:0000256" key="3">
    <source>
        <dbReference type="ARBA" id="ARBA00022722"/>
    </source>
</evidence>
<dbReference type="SUPFAM" id="SSF88723">
    <property type="entry name" value="PIN domain-like"/>
    <property type="match status" value="1"/>
</dbReference>
<dbReference type="HAMAP" id="MF_00265">
    <property type="entry name" value="VapC_Nob1"/>
    <property type="match status" value="1"/>
</dbReference>
<evidence type="ECO:0000256" key="4">
    <source>
        <dbReference type="ARBA" id="ARBA00022723"/>
    </source>
</evidence>
<keyword evidence="4" id="KW-0479">Metal-binding</keyword>
<feature type="domain" description="PIN" evidence="8">
    <location>
        <begin position="2"/>
        <end position="123"/>
    </location>
</feature>
<dbReference type="PANTHER" id="PTHR33653">
    <property type="entry name" value="RIBONUCLEASE VAPC2"/>
    <property type="match status" value="1"/>
</dbReference>